<name>A0A8H5CM32_9AGAR</name>
<dbReference type="AlphaFoldDB" id="A0A8H5CM32"/>
<reference evidence="1 2" key="1">
    <citation type="journal article" date="2020" name="ISME J.">
        <title>Uncovering the hidden diversity of litter-decomposition mechanisms in mushroom-forming fungi.</title>
        <authorList>
            <person name="Floudas D."/>
            <person name="Bentzer J."/>
            <person name="Ahren D."/>
            <person name="Johansson T."/>
            <person name="Persson P."/>
            <person name="Tunlid A."/>
        </authorList>
    </citation>
    <scope>NUCLEOTIDE SEQUENCE [LARGE SCALE GENOMIC DNA]</scope>
    <source>
        <strain evidence="1 2">CBS 146.42</strain>
    </source>
</reference>
<proteinExistence type="predicted"/>
<evidence type="ECO:0000313" key="2">
    <source>
        <dbReference type="Proteomes" id="UP000559027"/>
    </source>
</evidence>
<organism evidence="1 2">
    <name type="scientific">Leucocoprinus leucothites</name>
    <dbReference type="NCBI Taxonomy" id="201217"/>
    <lineage>
        <taxon>Eukaryota</taxon>
        <taxon>Fungi</taxon>
        <taxon>Dikarya</taxon>
        <taxon>Basidiomycota</taxon>
        <taxon>Agaricomycotina</taxon>
        <taxon>Agaricomycetes</taxon>
        <taxon>Agaricomycetidae</taxon>
        <taxon>Agaricales</taxon>
        <taxon>Agaricineae</taxon>
        <taxon>Agaricaceae</taxon>
        <taxon>Leucocoprinus</taxon>
    </lineage>
</organism>
<accession>A0A8H5CM32</accession>
<dbReference type="EMBL" id="JAACJO010000067">
    <property type="protein sequence ID" value="KAF5344312.1"/>
    <property type="molecule type" value="Genomic_DNA"/>
</dbReference>
<keyword evidence="2" id="KW-1185">Reference proteome</keyword>
<sequence length="588" mass="66413">MDESRKPSTLIEASGELIEQVDDLIQKLDSIAGVPWEISSPHKEHWIVIDKVLQAGFGVCVASFEMSHQIVEYFSSPGQAVSEDNPWSTLDMRVTDDMMSMATAFNSALLELHEGGRLDMSQNAERHQYWIRSSYPLQTATSLINTSHLLDKNWRIALLAGNSNILESAREELVNIFREHTIRVQASASELRKYCSGAVRSPSSLDGLSTRNLWNAEEEYSPNAQYAIGLLESYLSNLPWDRRNHYFNSYHSLHTLFGADAIYGLNHIQSLPLTVLIHDTPSKISSVASMYLRLLDQMRAPCSSMLEIEKRLYHIQTAGCYELLQDPASTLDFMVLHREVIHSATEEAWATAGSLLSYLEELQQHPDIKCQDVPDRLQGAQSVPVPTKQLLTHTTGFSLGEIPCTKCIVDALYDHCELILGKVLGESQLFWVTSLPARTGTRNLFPVVRMLVKEPRKTRIDSFQRLLDEHFPPVAIFPPSSSEPPAPDANSDIQDQVDVWSYLVSRADVPLPPAKFSASSSRKVWQWRPCKAKEQAEFAENSRKSRMRYERAKKGLKDENLSFSAKDLMQFGAQSRKGRGKDKPDWTF</sequence>
<comment type="caution">
    <text evidence="1">The sequence shown here is derived from an EMBL/GenBank/DDBJ whole genome shotgun (WGS) entry which is preliminary data.</text>
</comment>
<protein>
    <submittedName>
        <fullName evidence="1">Uncharacterized protein</fullName>
    </submittedName>
</protein>
<evidence type="ECO:0000313" key="1">
    <source>
        <dbReference type="EMBL" id="KAF5344312.1"/>
    </source>
</evidence>
<dbReference type="Proteomes" id="UP000559027">
    <property type="component" value="Unassembled WGS sequence"/>
</dbReference>
<gene>
    <name evidence="1" type="ORF">D9756_011318</name>
</gene>